<dbReference type="EC" id="2.3.1.48" evidence="2"/>
<evidence type="ECO:0000256" key="5">
    <source>
        <dbReference type="ARBA" id="ARBA00022771"/>
    </source>
</evidence>
<evidence type="ECO:0000313" key="16">
    <source>
        <dbReference type="Proteomes" id="UP000728032"/>
    </source>
</evidence>
<keyword evidence="8" id="KW-0805">Transcription regulation</keyword>
<feature type="domain" description="TAZ-type" evidence="13">
    <location>
        <begin position="1"/>
        <end position="48"/>
    </location>
</feature>
<evidence type="ECO:0000256" key="4">
    <source>
        <dbReference type="ARBA" id="ARBA00022723"/>
    </source>
</evidence>
<keyword evidence="3" id="KW-0808">Transferase</keyword>
<reference evidence="15" key="1">
    <citation type="submission" date="2020-11" db="EMBL/GenBank/DDBJ databases">
        <authorList>
            <person name="Tran Van P."/>
        </authorList>
    </citation>
    <scope>NUCLEOTIDE SEQUENCE</scope>
</reference>
<dbReference type="InterPro" id="IPR000197">
    <property type="entry name" value="Znf_TAZ"/>
</dbReference>
<evidence type="ECO:0000313" key="15">
    <source>
        <dbReference type="EMBL" id="CAD7657382.1"/>
    </source>
</evidence>
<dbReference type="Gene3D" id="1.10.246.20">
    <property type="entry name" value="Coactivator CBP, KIX domain"/>
    <property type="match status" value="1"/>
</dbReference>
<evidence type="ECO:0000256" key="6">
    <source>
        <dbReference type="ARBA" id="ARBA00022833"/>
    </source>
</evidence>
<dbReference type="GO" id="GO:0000123">
    <property type="term" value="C:histone acetyltransferase complex"/>
    <property type="evidence" value="ECO:0007669"/>
    <property type="project" value="TreeGrafter"/>
</dbReference>
<dbReference type="GO" id="GO:0004402">
    <property type="term" value="F:histone acetyltransferase activity"/>
    <property type="evidence" value="ECO:0007669"/>
    <property type="project" value="InterPro"/>
</dbReference>
<gene>
    <name evidence="15" type="ORF">ONB1V03_LOCUS14012</name>
</gene>
<accession>A0A7R9MC99</accession>
<dbReference type="PROSITE" id="PS50134">
    <property type="entry name" value="ZF_TAZ"/>
    <property type="match status" value="1"/>
</dbReference>
<keyword evidence="5 12" id="KW-0863">Zinc-finger</keyword>
<evidence type="ECO:0000256" key="7">
    <source>
        <dbReference type="ARBA" id="ARBA00022853"/>
    </source>
</evidence>
<comment type="catalytic activity">
    <reaction evidence="11">
        <text>L-lysyl-[protein] + acetyl-CoA = N(6)-acetyl-L-lysyl-[protein] + CoA + H(+)</text>
        <dbReference type="Rhea" id="RHEA:45948"/>
        <dbReference type="Rhea" id="RHEA-COMP:9752"/>
        <dbReference type="Rhea" id="RHEA-COMP:10731"/>
        <dbReference type="ChEBI" id="CHEBI:15378"/>
        <dbReference type="ChEBI" id="CHEBI:29969"/>
        <dbReference type="ChEBI" id="CHEBI:57287"/>
        <dbReference type="ChEBI" id="CHEBI:57288"/>
        <dbReference type="ChEBI" id="CHEBI:61930"/>
        <dbReference type="EC" id="2.3.1.48"/>
    </reaction>
</comment>
<dbReference type="EMBL" id="OC927726">
    <property type="protein sequence ID" value="CAD7657382.1"/>
    <property type="molecule type" value="Genomic_DNA"/>
</dbReference>
<dbReference type="SUPFAM" id="SSF47040">
    <property type="entry name" value="Kix domain of CBP (creb binding protein)"/>
    <property type="match status" value="1"/>
</dbReference>
<dbReference type="GO" id="GO:0005667">
    <property type="term" value="C:transcription regulator complex"/>
    <property type="evidence" value="ECO:0007669"/>
    <property type="project" value="TreeGrafter"/>
</dbReference>
<dbReference type="GO" id="GO:0008270">
    <property type="term" value="F:zinc ion binding"/>
    <property type="evidence" value="ECO:0007669"/>
    <property type="project" value="UniProtKB-KW"/>
</dbReference>
<comment type="subcellular location">
    <subcellularLocation>
        <location evidence="1">Nucleus</location>
    </subcellularLocation>
</comment>
<dbReference type="InterPro" id="IPR035898">
    <property type="entry name" value="TAZ_dom_sf"/>
</dbReference>
<dbReference type="GO" id="GO:0031490">
    <property type="term" value="F:chromatin DNA binding"/>
    <property type="evidence" value="ECO:0007669"/>
    <property type="project" value="TreeGrafter"/>
</dbReference>
<evidence type="ECO:0000256" key="10">
    <source>
        <dbReference type="ARBA" id="ARBA00023242"/>
    </source>
</evidence>
<feature type="zinc finger region" description="TAZ-type" evidence="12">
    <location>
        <begin position="1"/>
        <end position="48"/>
    </location>
</feature>
<evidence type="ECO:0000256" key="1">
    <source>
        <dbReference type="ARBA" id="ARBA00004123"/>
    </source>
</evidence>
<dbReference type="EMBL" id="CAJPVJ010012901">
    <property type="protein sequence ID" value="CAG2174568.1"/>
    <property type="molecule type" value="Genomic_DNA"/>
</dbReference>
<dbReference type="PROSITE" id="PS50952">
    <property type="entry name" value="KIX"/>
    <property type="match status" value="1"/>
</dbReference>
<keyword evidence="10" id="KW-0539">Nucleus</keyword>
<dbReference type="Proteomes" id="UP000728032">
    <property type="component" value="Unassembled WGS sequence"/>
</dbReference>
<dbReference type="SUPFAM" id="SSF57933">
    <property type="entry name" value="TAZ domain"/>
    <property type="match status" value="1"/>
</dbReference>
<keyword evidence="7" id="KW-0156">Chromatin regulator</keyword>
<dbReference type="GO" id="GO:0005634">
    <property type="term" value="C:nucleus"/>
    <property type="evidence" value="ECO:0007669"/>
    <property type="project" value="UniProtKB-SubCell"/>
</dbReference>
<evidence type="ECO:0000259" key="13">
    <source>
        <dbReference type="PROSITE" id="PS50134"/>
    </source>
</evidence>
<dbReference type="InterPro" id="IPR013178">
    <property type="entry name" value="Histone_AcTrfase_Rtt109/CBP"/>
</dbReference>
<evidence type="ECO:0000256" key="11">
    <source>
        <dbReference type="ARBA" id="ARBA00048017"/>
    </source>
</evidence>
<proteinExistence type="predicted"/>
<dbReference type="GO" id="GO:0045944">
    <property type="term" value="P:positive regulation of transcription by RNA polymerase II"/>
    <property type="evidence" value="ECO:0007669"/>
    <property type="project" value="TreeGrafter"/>
</dbReference>
<organism evidence="15">
    <name type="scientific">Oppiella nova</name>
    <dbReference type="NCBI Taxonomy" id="334625"/>
    <lineage>
        <taxon>Eukaryota</taxon>
        <taxon>Metazoa</taxon>
        <taxon>Ecdysozoa</taxon>
        <taxon>Arthropoda</taxon>
        <taxon>Chelicerata</taxon>
        <taxon>Arachnida</taxon>
        <taxon>Acari</taxon>
        <taxon>Acariformes</taxon>
        <taxon>Sarcoptiformes</taxon>
        <taxon>Oribatida</taxon>
        <taxon>Brachypylina</taxon>
        <taxon>Oppioidea</taxon>
        <taxon>Oppiidae</taxon>
        <taxon>Oppiella</taxon>
    </lineage>
</organism>
<evidence type="ECO:0000256" key="8">
    <source>
        <dbReference type="ARBA" id="ARBA00023015"/>
    </source>
</evidence>
<name>A0A7R9MC99_9ACAR</name>
<evidence type="ECO:0000256" key="12">
    <source>
        <dbReference type="PROSITE-ProRule" id="PRU00203"/>
    </source>
</evidence>
<dbReference type="GO" id="GO:0003713">
    <property type="term" value="F:transcription coactivator activity"/>
    <property type="evidence" value="ECO:0007669"/>
    <property type="project" value="TreeGrafter"/>
</dbReference>
<dbReference type="InterPro" id="IPR003101">
    <property type="entry name" value="KIX_dom"/>
</dbReference>
<dbReference type="Gene3D" id="1.20.1020.10">
    <property type="entry name" value="TAZ domain"/>
    <property type="match status" value="1"/>
</dbReference>
<evidence type="ECO:0000256" key="9">
    <source>
        <dbReference type="ARBA" id="ARBA00023163"/>
    </source>
</evidence>
<dbReference type="PANTHER" id="PTHR13808">
    <property type="entry name" value="CBP/P300-RELATED"/>
    <property type="match status" value="1"/>
</dbReference>
<keyword evidence="16" id="KW-1185">Reference proteome</keyword>
<dbReference type="InterPro" id="IPR036529">
    <property type="entry name" value="KIX_dom_sf"/>
</dbReference>
<sequence>MRDVLNHLGDCRQDNDCPNGTTVCHTTLKLIHHWNRCHRTDCPLCEPNRSAIHTKAMMSLTEQQTSRVTGDELNEWHTSVGHHMRQSLSKMMAQSMTDNSVSDGIGLQMDQLMDSCSRIESGIFQSADSREQYYYLCAEILKEYDLKSVSTLVVTDDNHMNDELEVLRESDVTTIEELVNDFSLISL</sequence>
<keyword evidence="4 12" id="KW-0479">Metal-binding</keyword>
<keyword evidence="6 12" id="KW-0862">Zinc</keyword>
<evidence type="ECO:0000256" key="3">
    <source>
        <dbReference type="ARBA" id="ARBA00022679"/>
    </source>
</evidence>
<feature type="domain" description="KIX" evidence="14">
    <location>
        <begin position="71"/>
        <end position="149"/>
    </location>
</feature>
<evidence type="ECO:0000259" key="14">
    <source>
        <dbReference type="PROSITE" id="PS50952"/>
    </source>
</evidence>
<dbReference type="AlphaFoldDB" id="A0A7R9MC99"/>
<protein>
    <recommendedName>
        <fullName evidence="2">histone acetyltransferase</fullName>
        <ecNumber evidence="2">2.3.1.48</ecNumber>
    </recommendedName>
</protein>
<dbReference type="Pfam" id="PF02135">
    <property type="entry name" value="zf-TAZ"/>
    <property type="match status" value="1"/>
</dbReference>
<keyword evidence="9" id="KW-0804">Transcription</keyword>
<evidence type="ECO:0000256" key="2">
    <source>
        <dbReference type="ARBA" id="ARBA00013184"/>
    </source>
</evidence>
<dbReference type="PANTHER" id="PTHR13808:SF1">
    <property type="entry name" value="HISTONE ACETYLTRANSFERASE"/>
    <property type="match status" value="1"/>
</dbReference>